<reference evidence="1" key="2">
    <citation type="journal article" date="2014" name="ISME J.">
        <title>Microbial stratification in low pH oxic and suboxic macroscopic growths along an acid mine drainage.</title>
        <authorList>
            <person name="Mendez-Garcia C."/>
            <person name="Mesa V."/>
            <person name="Sprenger R.R."/>
            <person name="Richter M."/>
            <person name="Diez M.S."/>
            <person name="Solano J."/>
            <person name="Bargiela R."/>
            <person name="Golyshina O.V."/>
            <person name="Manteca A."/>
            <person name="Ramos J.L."/>
            <person name="Gallego J.R."/>
            <person name="Llorente I."/>
            <person name="Martins Dos Santos V.A."/>
            <person name="Jensen O.N."/>
            <person name="Pelaez A.I."/>
            <person name="Sanchez J."/>
            <person name="Ferrer M."/>
        </authorList>
    </citation>
    <scope>NUCLEOTIDE SEQUENCE</scope>
</reference>
<proteinExistence type="predicted"/>
<reference evidence="1" key="1">
    <citation type="submission" date="2013-08" db="EMBL/GenBank/DDBJ databases">
        <authorList>
            <person name="Mendez C."/>
            <person name="Richter M."/>
            <person name="Ferrer M."/>
            <person name="Sanchez J."/>
        </authorList>
    </citation>
    <scope>NUCLEOTIDE SEQUENCE</scope>
</reference>
<protein>
    <submittedName>
        <fullName evidence="1">CoB--CoM heterodisulfide reductase subunit B</fullName>
    </submittedName>
</protein>
<dbReference type="AlphaFoldDB" id="T1CHR9"/>
<comment type="caution">
    <text evidence="1">The sequence shown here is derived from an EMBL/GenBank/DDBJ whole genome shotgun (WGS) entry which is preliminary data.</text>
</comment>
<name>T1CHR9_9ZZZZ</name>
<dbReference type="EMBL" id="AUZZ01000728">
    <property type="protein sequence ID" value="EQD66860.1"/>
    <property type="molecule type" value="Genomic_DNA"/>
</dbReference>
<evidence type="ECO:0000313" key="1">
    <source>
        <dbReference type="EMBL" id="EQD66860.1"/>
    </source>
</evidence>
<sequence length="96" mass="10366">AALAMGAHPYKIAQVHWHASPVDHLLEKMGIDWRSAKGEFMDYLKALKSGTAPELLHAPREEIERYFAINKGQVLPVEETGGLSGAVSPGNGRASS</sequence>
<organism evidence="1">
    <name type="scientific">mine drainage metagenome</name>
    <dbReference type="NCBI Taxonomy" id="410659"/>
    <lineage>
        <taxon>unclassified sequences</taxon>
        <taxon>metagenomes</taxon>
        <taxon>ecological metagenomes</taxon>
    </lineage>
</organism>
<accession>T1CHR9</accession>
<feature type="non-terminal residue" evidence="1">
    <location>
        <position position="1"/>
    </location>
</feature>
<gene>
    <name evidence="1" type="ORF">B2A_00963</name>
</gene>